<accession>A0A2V1D971</accession>
<dbReference type="SUPFAM" id="SSF53474">
    <property type="entry name" value="alpha/beta-Hydrolases"/>
    <property type="match status" value="1"/>
</dbReference>
<protein>
    <submittedName>
        <fullName evidence="3">Alpha/beta-hydrolase</fullName>
    </submittedName>
</protein>
<dbReference type="InterPro" id="IPR013094">
    <property type="entry name" value="AB_hydrolase_3"/>
</dbReference>
<keyword evidence="1 3" id="KW-0378">Hydrolase</keyword>
<evidence type="ECO:0000259" key="2">
    <source>
        <dbReference type="Pfam" id="PF07859"/>
    </source>
</evidence>
<proteinExistence type="predicted"/>
<evidence type="ECO:0000313" key="3">
    <source>
        <dbReference type="EMBL" id="PVH94686.1"/>
    </source>
</evidence>
<dbReference type="InterPro" id="IPR029058">
    <property type="entry name" value="AB_hydrolase_fold"/>
</dbReference>
<dbReference type="PANTHER" id="PTHR48081:SF3">
    <property type="entry name" value="ALPHA_BETA HYDROLASE FOLD-3 DOMAIN-CONTAINING PROTEIN"/>
    <property type="match status" value="1"/>
</dbReference>
<dbReference type="EMBL" id="KZ805524">
    <property type="protein sequence ID" value="PVH94686.1"/>
    <property type="molecule type" value="Genomic_DNA"/>
</dbReference>
<gene>
    <name evidence="3" type="ORF">DM02DRAFT_721160</name>
</gene>
<dbReference type="GO" id="GO:0016787">
    <property type="term" value="F:hydrolase activity"/>
    <property type="evidence" value="ECO:0007669"/>
    <property type="project" value="UniProtKB-KW"/>
</dbReference>
<dbReference type="Pfam" id="PF07859">
    <property type="entry name" value="Abhydrolase_3"/>
    <property type="match status" value="1"/>
</dbReference>
<dbReference type="PANTHER" id="PTHR48081">
    <property type="entry name" value="AB HYDROLASE SUPERFAMILY PROTEIN C4A8.06C"/>
    <property type="match status" value="1"/>
</dbReference>
<keyword evidence="4" id="KW-1185">Reference proteome</keyword>
<dbReference type="OrthoDB" id="19653at2759"/>
<reference evidence="3 4" key="1">
    <citation type="journal article" date="2018" name="Sci. Rep.">
        <title>Comparative genomics provides insights into the lifestyle and reveals functional heterogeneity of dark septate endophytic fungi.</title>
        <authorList>
            <person name="Knapp D.G."/>
            <person name="Nemeth J.B."/>
            <person name="Barry K."/>
            <person name="Hainaut M."/>
            <person name="Henrissat B."/>
            <person name="Johnson J."/>
            <person name="Kuo A."/>
            <person name="Lim J.H.P."/>
            <person name="Lipzen A."/>
            <person name="Nolan M."/>
            <person name="Ohm R.A."/>
            <person name="Tamas L."/>
            <person name="Grigoriev I.V."/>
            <person name="Spatafora J.W."/>
            <person name="Nagy L.G."/>
            <person name="Kovacs G.M."/>
        </authorList>
    </citation>
    <scope>NUCLEOTIDE SEQUENCE [LARGE SCALE GENOMIC DNA]</scope>
    <source>
        <strain evidence="3 4">DSE2036</strain>
    </source>
</reference>
<evidence type="ECO:0000313" key="4">
    <source>
        <dbReference type="Proteomes" id="UP000244855"/>
    </source>
</evidence>
<organism evidence="3 4">
    <name type="scientific">Periconia macrospinosa</name>
    <dbReference type="NCBI Taxonomy" id="97972"/>
    <lineage>
        <taxon>Eukaryota</taxon>
        <taxon>Fungi</taxon>
        <taxon>Dikarya</taxon>
        <taxon>Ascomycota</taxon>
        <taxon>Pezizomycotina</taxon>
        <taxon>Dothideomycetes</taxon>
        <taxon>Pleosporomycetidae</taxon>
        <taxon>Pleosporales</taxon>
        <taxon>Massarineae</taxon>
        <taxon>Periconiaceae</taxon>
        <taxon>Periconia</taxon>
    </lineage>
</organism>
<sequence length="320" mass="36038">MADFENTTPETRLDGFNVYRTTYKTVGTHHIEAGILIPKNLPPGRKYPLVVKFHGGGLIVGDCLYTPWIASFFIPFLTRNAAITILPNYRLTPEARGFDILSDLSTFYTWLLHDRKLDSFLAANHPHQPIDIDYTRILVTGDSAGGYMALQSAFTLAKDTFKVVLAQYPMTDYLRRTPEERPFGEAPPSREWLDAYLAKIKPDDIISSSDPSTDEDRRGLSAALASYGRFTEFFGVSKELWPITAVDGVESLPPITIFHAKQDSLVPFGDSEAFAEKAREKGEVRLVARDGDHGFDIELKESEEGWLRDELEWVEGKWLG</sequence>
<name>A0A2V1D971_9PLEO</name>
<dbReference type="Proteomes" id="UP000244855">
    <property type="component" value="Unassembled WGS sequence"/>
</dbReference>
<dbReference type="STRING" id="97972.A0A2V1D971"/>
<dbReference type="Gene3D" id="3.40.50.1820">
    <property type="entry name" value="alpha/beta hydrolase"/>
    <property type="match status" value="1"/>
</dbReference>
<evidence type="ECO:0000256" key="1">
    <source>
        <dbReference type="ARBA" id="ARBA00022801"/>
    </source>
</evidence>
<dbReference type="AlphaFoldDB" id="A0A2V1D971"/>
<feature type="domain" description="Alpha/beta hydrolase fold-3" evidence="2">
    <location>
        <begin position="50"/>
        <end position="283"/>
    </location>
</feature>
<dbReference type="InterPro" id="IPR050300">
    <property type="entry name" value="GDXG_lipolytic_enzyme"/>
</dbReference>